<dbReference type="InterPro" id="IPR036390">
    <property type="entry name" value="WH_DNA-bd_sf"/>
</dbReference>
<dbReference type="Gene3D" id="3.40.50.150">
    <property type="entry name" value="Vaccinia Virus protein VP39"/>
    <property type="match status" value="1"/>
</dbReference>
<evidence type="ECO:0000313" key="7">
    <source>
        <dbReference type="Proteomes" id="UP000309128"/>
    </source>
</evidence>
<feature type="domain" description="O-methyltransferase C-terminal" evidence="4">
    <location>
        <begin position="321"/>
        <end position="473"/>
    </location>
</feature>
<keyword evidence="7" id="KW-1185">Reference proteome</keyword>
<dbReference type="EMBL" id="VCKY01000029">
    <property type="protein sequence ID" value="TMR22455.1"/>
    <property type="molecule type" value="Genomic_DNA"/>
</dbReference>
<proteinExistence type="predicted"/>
<organism evidence="6 7">
    <name type="scientific">Nonomuraea turkmeniaca</name>
    <dbReference type="NCBI Taxonomy" id="103838"/>
    <lineage>
        <taxon>Bacteria</taxon>
        <taxon>Bacillati</taxon>
        <taxon>Actinomycetota</taxon>
        <taxon>Actinomycetes</taxon>
        <taxon>Streptosporangiales</taxon>
        <taxon>Streptosporangiaceae</taxon>
        <taxon>Nonomuraea</taxon>
    </lineage>
</organism>
<dbReference type="InterPro" id="IPR029063">
    <property type="entry name" value="SAM-dependent_MTases_sf"/>
</dbReference>
<evidence type="ECO:0000259" key="4">
    <source>
        <dbReference type="Pfam" id="PF00891"/>
    </source>
</evidence>
<comment type="caution">
    <text evidence="6">The sequence shown here is derived from an EMBL/GenBank/DDBJ whole genome shotgun (WGS) entry which is preliminary data.</text>
</comment>
<evidence type="ECO:0000259" key="5">
    <source>
        <dbReference type="Pfam" id="PF08100"/>
    </source>
</evidence>
<dbReference type="PROSITE" id="PS51683">
    <property type="entry name" value="SAM_OMT_II"/>
    <property type="match status" value="1"/>
</dbReference>
<evidence type="ECO:0000256" key="3">
    <source>
        <dbReference type="ARBA" id="ARBA00022691"/>
    </source>
</evidence>
<sequence length="517" mass="55821">MTAAPQTADIAEPVPITRHRQALQVILDNLPLYAAMYTLCDLRIPDRLARSAATVDDLAEWAASTMCAPNLSRDYLQRVLRAAHAYGFLRRDPGGTYQVTDVGLTLRSGIPDTARTALMRAALQARSVHDAAAVRPLPSRDLSNPINVILHRLDLYEALHLFCALRIPDRLDHAPAALDDVHAWCQRAGAEEGSGPSPTLEDLVRLLRIADAQQWIYRTPSGTYRQTDAGHMLTQSAASGGPSMWPAVMTYALPPWWQPLATMQETVRTGTPAALNGHRTLDDLMAGQPASAARAIAAFHAWQSAAMAPSVADAIAAHADTIRTVITIGGSHILLAEILHRHPHTKGVHVGRGRDADTAADELARRADPGRWAVTCGHAQRVKIPIGFRPLYVMPGLIHNADDRDARDLLARVAAAMDASGPGSILWLVETVMPDDVDPHPSIALDLLQMTRTHGGRARTRAEYATLLRKAGLRVSGDIAAGQHAIIAAHTARDQPPTIPEQRALVGLAENATLPAY</sequence>
<dbReference type="InterPro" id="IPR016461">
    <property type="entry name" value="COMT-like"/>
</dbReference>
<protein>
    <submittedName>
        <fullName evidence="6">Uncharacterized protein</fullName>
    </submittedName>
</protein>
<dbReference type="PANTHER" id="PTHR43712:SF2">
    <property type="entry name" value="O-METHYLTRANSFERASE CICE"/>
    <property type="match status" value="1"/>
</dbReference>
<evidence type="ECO:0000313" key="6">
    <source>
        <dbReference type="EMBL" id="TMR22455.1"/>
    </source>
</evidence>
<dbReference type="OrthoDB" id="4145676at2"/>
<keyword evidence="3" id="KW-0949">S-adenosyl-L-methionine</keyword>
<dbReference type="AlphaFoldDB" id="A0A5S4FP42"/>
<dbReference type="Gene3D" id="1.10.10.10">
    <property type="entry name" value="Winged helix-like DNA-binding domain superfamily/Winged helix DNA-binding domain"/>
    <property type="match status" value="2"/>
</dbReference>
<dbReference type="SUPFAM" id="SSF46785">
    <property type="entry name" value="Winged helix' DNA-binding domain"/>
    <property type="match status" value="1"/>
</dbReference>
<dbReference type="Pfam" id="PF00891">
    <property type="entry name" value="Methyltransf_2"/>
    <property type="match status" value="1"/>
</dbReference>
<dbReference type="GO" id="GO:0046983">
    <property type="term" value="F:protein dimerization activity"/>
    <property type="evidence" value="ECO:0007669"/>
    <property type="project" value="InterPro"/>
</dbReference>
<dbReference type="InterPro" id="IPR001077">
    <property type="entry name" value="COMT_C"/>
</dbReference>
<dbReference type="Gene3D" id="1.10.287.1350">
    <property type="match status" value="1"/>
</dbReference>
<dbReference type="Proteomes" id="UP000309128">
    <property type="component" value="Unassembled WGS sequence"/>
</dbReference>
<reference evidence="6 7" key="1">
    <citation type="submission" date="2019-05" db="EMBL/GenBank/DDBJ databases">
        <title>Draft genome sequence of Nonomuraea turkmeniaca DSM 43926.</title>
        <authorList>
            <person name="Saricaoglu S."/>
            <person name="Isik K."/>
        </authorList>
    </citation>
    <scope>NUCLEOTIDE SEQUENCE [LARGE SCALE GENOMIC DNA]</scope>
    <source>
        <strain evidence="6 7">DSM 43926</strain>
    </source>
</reference>
<dbReference type="InterPro" id="IPR012967">
    <property type="entry name" value="COMT_dimerisation"/>
</dbReference>
<gene>
    <name evidence="6" type="ORF">ETD86_11445</name>
</gene>
<evidence type="ECO:0000256" key="1">
    <source>
        <dbReference type="ARBA" id="ARBA00022603"/>
    </source>
</evidence>
<dbReference type="PANTHER" id="PTHR43712">
    <property type="entry name" value="PUTATIVE (AFU_ORTHOLOGUE AFUA_4G14580)-RELATED"/>
    <property type="match status" value="1"/>
</dbReference>
<name>A0A5S4FP42_9ACTN</name>
<feature type="domain" description="O-methyltransferase dimerisation" evidence="5">
    <location>
        <begin position="34"/>
        <end position="105"/>
    </location>
</feature>
<dbReference type="Pfam" id="PF08100">
    <property type="entry name" value="Dimerisation"/>
    <property type="match status" value="1"/>
</dbReference>
<dbReference type="InterPro" id="IPR036388">
    <property type="entry name" value="WH-like_DNA-bd_sf"/>
</dbReference>
<evidence type="ECO:0000256" key="2">
    <source>
        <dbReference type="ARBA" id="ARBA00022679"/>
    </source>
</evidence>
<keyword evidence="1" id="KW-0489">Methyltransferase</keyword>
<dbReference type="SUPFAM" id="SSF53335">
    <property type="entry name" value="S-adenosyl-L-methionine-dependent methyltransferases"/>
    <property type="match status" value="1"/>
</dbReference>
<dbReference type="GO" id="GO:0008171">
    <property type="term" value="F:O-methyltransferase activity"/>
    <property type="evidence" value="ECO:0007669"/>
    <property type="project" value="InterPro"/>
</dbReference>
<keyword evidence="2" id="KW-0808">Transferase</keyword>
<dbReference type="RefSeq" id="WP_138666111.1">
    <property type="nucleotide sequence ID" value="NZ_VCKY01000029.1"/>
</dbReference>
<dbReference type="GO" id="GO:0032259">
    <property type="term" value="P:methylation"/>
    <property type="evidence" value="ECO:0007669"/>
    <property type="project" value="UniProtKB-KW"/>
</dbReference>
<accession>A0A5S4FP42</accession>